<evidence type="ECO:0000256" key="3">
    <source>
        <dbReference type="PROSITE-ProRule" id="PRU00266"/>
    </source>
</evidence>
<dbReference type="GO" id="GO:0003723">
    <property type="term" value="F:RNA binding"/>
    <property type="evidence" value="ECO:0007669"/>
    <property type="project" value="UniProtKB-UniRule"/>
</dbReference>
<dbReference type="EMBL" id="OW240920">
    <property type="protein sequence ID" value="CAH2315006.1"/>
    <property type="molecule type" value="Genomic_DNA"/>
</dbReference>
<gene>
    <name evidence="8" type="ORF">PECUL_23A014792</name>
</gene>
<dbReference type="PROSITE" id="PS51061">
    <property type="entry name" value="R3H"/>
    <property type="match status" value="1"/>
</dbReference>
<accession>A0AAD1WNB1</accession>
<dbReference type="Gene3D" id="3.30.1370.50">
    <property type="entry name" value="R3H-like domain"/>
    <property type="match status" value="1"/>
</dbReference>
<sequence length="624" mass="70174">MVPQSSYSFTSDEVYVTEEDCEPEQNSSNVKEQSRHEPGTFMSKIEQNYTAKYESHYSEMSKDFRSNVLDTWTDVNKPGRKGIGFVKTPHKPGRCMQGQGNHSLQNSEKSTFIKQLSAVVRQKMGAYHKDDKHINYTCMLSSSIQDCKKNPEYTYVSLKEIHPLDLPENYRPQSSGYACEVRCQDIYLATGYSGSKNGARDKAAKNAIQLLQKPVEVIAVSRKFGHAYIDDFVVWLTNTPFKELPPALKLHSGTELSPFNQQGSDLVKGGSSSKTWSDFILTENACDAIGILNNSARFNKMTVGYTYDAGPGNTWRCSVYVQDHYVADGYGTKKSSKHAAAEAAVQILKNQQSKLQKTSYTQPPSNETAELKDIMIYENTSNPVCTLNNTAQFNKVTVEYVFEKEEGLNWKCKVFMEQTFLAEAVGVRKAVKHLAAEEAVKALKKTQPVLINNIKNGPVQDAISRQQIHGWSKKEASKQQIKEDNIGNQLLRKMGWTGGGLGKAGEGIAEPISVTEQFHREGLGLVSNKHKINKRDLEQIIRVYASSHNQDDLTFSRGLSNEERKLIHQLALRFGLKSRSHGQGEERFLVVSRKRSKQDLLNELRRQGQVGSYALVLPEEEHHL</sequence>
<reference evidence="8" key="1">
    <citation type="submission" date="2022-03" db="EMBL/GenBank/DDBJ databases">
        <authorList>
            <person name="Alioto T."/>
            <person name="Alioto T."/>
            <person name="Gomez Garrido J."/>
        </authorList>
    </citation>
    <scope>NUCLEOTIDE SEQUENCE</scope>
</reference>
<dbReference type="GO" id="GO:0005730">
    <property type="term" value="C:nucleolus"/>
    <property type="evidence" value="ECO:0007669"/>
    <property type="project" value="TreeGrafter"/>
</dbReference>
<dbReference type="InterPro" id="IPR036867">
    <property type="entry name" value="R3H_dom_sf"/>
</dbReference>
<dbReference type="Gene3D" id="3.30.160.20">
    <property type="match status" value="3"/>
</dbReference>
<name>A0AAD1WNB1_PELCU</name>
<dbReference type="FunFam" id="3.30.160.20:FF:000030">
    <property type="entry name" value="NFKB repressing factor"/>
    <property type="match status" value="1"/>
</dbReference>
<dbReference type="CDD" id="cd02640">
    <property type="entry name" value="R3H_NRF"/>
    <property type="match status" value="1"/>
</dbReference>
<dbReference type="PROSITE" id="PS50174">
    <property type="entry name" value="G_PATCH"/>
    <property type="match status" value="1"/>
</dbReference>
<dbReference type="InterPro" id="IPR034071">
    <property type="entry name" value="R3H_NRF"/>
</dbReference>
<dbReference type="SUPFAM" id="SSF82708">
    <property type="entry name" value="R3H domain"/>
    <property type="match status" value="1"/>
</dbReference>
<keyword evidence="2" id="KW-0539">Nucleus</keyword>
<dbReference type="Proteomes" id="UP001295444">
    <property type="component" value="Chromosome 09"/>
</dbReference>
<protein>
    <submittedName>
        <fullName evidence="8">NF-kappa-B-repressing factor</fullName>
    </submittedName>
</protein>
<dbReference type="Pfam" id="PF01424">
    <property type="entry name" value="R3H"/>
    <property type="match status" value="1"/>
</dbReference>
<proteinExistence type="predicted"/>
<dbReference type="SMART" id="SM00393">
    <property type="entry name" value="R3H"/>
    <property type="match status" value="1"/>
</dbReference>
<keyword evidence="9" id="KW-1185">Reference proteome</keyword>
<dbReference type="AlphaFoldDB" id="A0AAD1WNB1"/>
<dbReference type="InterPro" id="IPR058828">
    <property type="entry name" value="DSRM_CARF/NKRF"/>
</dbReference>
<evidence type="ECO:0000256" key="2">
    <source>
        <dbReference type="ARBA" id="ARBA00023242"/>
    </source>
</evidence>
<organism evidence="8 9">
    <name type="scientific">Pelobates cultripes</name>
    <name type="common">Western spadefoot toad</name>
    <dbReference type="NCBI Taxonomy" id="61616"/>
    <lineage>
        <taxon>Eukaryota</taxon>
        <taxon>Metazoa</taxon>
        <taxon>Chordata</taxon>
        <taxon>Craniata</taxon>
        <taxon>Vertebrata</taxon>
        <taxon>Euteleostomi</taxon>
        <taxon>Amphibia</taxon>
        <taxon>Batrachia</taxon>
        <taxon>Anura</taxon>
        <taxon>Pelobatoidea</taxon>
        <taxon>Pelobatidae</taxon>
        <taxon>Pelobates</taxon>
    </lineage>
</organism>
<evidence type="ECO:0000256" key="1">
    <source>
        <dbReference type="ARBA" id="ARBA00004123"/>
    </source>
</evidence>
<dbReference type="Pfam" id="PF26535">
    <property type="entry name" value="DSRM_CARF"/>
    <property type="match status" value="1"/>
</dbReference>
<feature type="domain" description="R3H" evidence="7">
    <location>
        <begin position="531"/>
        <end position="595"/>
    </location>
</feature>
<evidence type="ECO:0000259" key="5">
    <source>
        <dbReference type="PROSITE" id="PS50137"/>
    </source>
</evidence>
<feature type="domain" description="DRBM" evidence="5">
    <location>
        <begin position="135"/>
        <end position="213"/>
    </location>
</feature>
<evidence type="ECO:0000259" key="6">
    <source>
        <dbReference type="PROSITE" id="PS50174"/>
    </source>
</evidence>
<evidence type="ECO:0000313" key="8">
    <source>
        <dbReference type="EMBL" id="CAH2315006.1"/>
    </source>
</evidence>
<feature type="compositionally biased region" description="Polar residues" evidence="4">
    <location>
        <begin position="1"/>
        <end position="11"/>
    </location>
</feature>
<comment type="subcellular location">
    <subcellularLocation>
        <location evidence="1">Nucleus</location>
    </subcellularLocation>
</comment>
<feature type="region of interest" description="Disordered" evidence="4">
    <location>
        <begin position="1"/>
        <end position="43"/>
    </location>
</feature>
<dbReference type="PROSITE" id="PS50137">
    <property type="entry name" value="DS_RBD"/>
    <property type="match status" value="1"/>
</dbReference>
<dbReference type="PANTHER" id="PTHR16148:SF15">
    <property type="entry name" value="NF-KAPPA-B-REPRESSING FACTOR"/>
    <property type="match status" value="1"/>
</dbReference>
<dbReference type="SUPFAM" id="SSF54768">
    <property type="entry name" value="dsRNA-binding domain-like"/>
    <property type="match status" value="3"/>
</dbReference>
<dbReference type="FunFam" id="3.30.1370.50:FF:000004">
    <property type="entry name" value="NFKB repressing factor"/>
    <property type="match status" value="1"/>
</dbReference>
<dbReference type="SMART" id="SM00443">
    <property type="entry name" value="G_patch"/>
    <property type="match status" value="1"/>
</dbReference>
<dbReference type="InterPro" id="IPR001374">
    <property type="entry name" value="R3H_dom"/>
</dbReference>
<dbReference type="GO" id="GO:0005654">
    <property type="term" value="C:nucleoplasm"/>
    <property type="evidence" value="ECO:0007669"/>
    <property type="project" value="TreeGrafter"/>
</dbReference>
<dbReference type="PANTHER" id="PTHR16148">
    <property type="entry name" value="NF-KAPPA-B-REPRESSING FACTOR-RELATED"/>
    <property type="match status" value="1"/>
</dbReference>
<dbReference type="InterPro" id="IPR000467">
    <property type="entry name" value="G_patch_dom"/>
</dbReference>
<dbReference type="Pfam" id="PF01585">
    <property type="entry name" value="G-patch"/>
    <property type="match status" value="1"/>
</dbReference>
<evidence type="ECO:0000256" key="4">
    <source>
        <dbReference type="SAM" id="MobiDB-lite"/>
    </source>
</evidence>
<dbReference type="InterPro" id="IPR014720">
    <property type="entry name" value="dsRBD_dom"/>
</dbReference>
<dbReference type="SMART" id="SM00358">
    <property type="entry name" value="DSRM"/>
    <property type="match status" value="3"/>
</dbReference>
<evidence type="ECO:0000259" key="7">
    <source>
        <dbReference type="PROSITE" id="PS51061"/>
    </source>
</evidence>
<keyword evidence="3" id="KW-0694">RNA-binding</keyword>
<evidence type="ECO:0000313" key="9">
    <source>
        <dbReference type="Proteomes" id="UP001295444"/>
    </source>
</evidence>
<feature type="domain" description="G-patch" evidence="6">
    <location>
        <begin position="483"/>
        <end position="528"/>
    </location>
</feature>